<reference evidence="1 2" key="2">
    <citation type="submission" date="2020-08" db="EMBL/GenBank/DDBJ databases">
        <title>The Agave Microbiome: Exploring the role of microbial communities in plant adaptations to desert environments.</title>
        <authorList>
            <person name="Partida-Martinez L.P."/>
        </authorList>
    </citation>
    <scope>NUCLEOTIDE SEQUENCE [LARGE SCALE GENOMIC DNA]</scope>
    <source>
        <strain evidence="1 2">AS2.3</strain>
    </source>
</reference>
<comment type="caution">
    <text evidence="1">The sequence shown here is derived from an EMBL/GenBank/DDBJ whole genome shotgun (WGS) entry which is preliminary data.</text>
</comment>
<dbReference type="EMBL" id="JACCBY010000004">
    <property type="protein sequence ID" value="NYD91203.1"/>
    <property type="molecule type" value="Genomic_DNA"/>
</dbReference>
<sequence length="155" mass="16957">MLASALAAPAGPDVLQTFTQCRSIADNDARLACYDRAARTMDDARRNKDIVVLDRQEVQKAKRSMFGFSLPSIKLFGDGDDDAQLKQLVGTLRSSTGLPGGLMRFTLDDGGMWETTEQAMVRLREGDVVTIKAGPLGSYIANAPGRRAVRVRRLR</sequence>
<organism evidence="1 2">
    <name type="scientific">Sphingomonas melonis</name>
    <dbReference type="NCBI Taxonomy" id="152682"/>
    <lineage>
        <taxon>Bacteria</taxon>
        <taxon>Pseudomonadati</taxon>
        <taxon>Pseudomonadota</taxon>
        <taxon>Alphaproteobacteria</taxon>
        <taxon>Sphingomonadales</taxon>
        <taxon>Sphingomonadaceae</taxon>
        <taxon>Sphingomonas</taxon>
    </lineage>
</organism>
<dbReference type="RefSeq" id="WP_179509619.1">
    <property type="nucleotide sequence ID" value="NZ_JACCBY010000004.1"/>
</dbReference>
<name>A0A7Y9K1Q0_9SPHN</name>
<evidence type="ECO:0000313" key="2">
    <source>
        <dbReference type="Proteomes" id="UP000517753"/>
    </source>
</evidence>
<gene>
    <name evidence="1" type="ORF">HD841_003010</name>
</gene>
<protein>
    <submittedName>
        <fullName evidence="1">Uncharacterized protein</fullName>
    </submittedName>
</protein>
<reference evidence="1 2" key="1">
    <citation type="submission" date="2020-07" db="EMBL/GenBank/DDBJ databases">
        <authorList>
            <person name="Partida-Martinez L."/>
            <person name="Huntemann M."/>
            <person name="Clum A."/>
            <person name="Wang J."/>
            <person name="Palaniappan K."/>
            <person name="Ritter S."/>
            <person name="Chen I.-M."/>
            <person name="Stamatis D."/>
            <person name="Reddy T."/>
            <person name="O'Malley R."/>
            <person name="Daum C."/>
            <person name="Shapiro N."/>
            <person name="Ivanova N."/>
            <person name="Kyrpides N."/>
            <person name="Woyke T."/>
        </authorList>
    </citation>
    <scope>NUCLEOTIDE SEQUENCE [LARGE SCALE GENOMIC DNA]</scope>
    <source>
        <strain evidence="1 2">AS2.3</strain>
    </source>
</reference>
<keyword evidence="2" id="KW-1185">Reference proteome</keyword>
<evidence type="ECO:0000313" key="1">
    <source>
        <dbReference type="EMBL" id="NYD91203.1"/>
    </source>
</evidence>
<dbReference type="Proteomes" id="UP000517753">
    <property type="component" value="Unassembled WGS sequence"/>
</dbReference>
<dbReference type="AlphaFoldDB" id="A0A7Y9K1Q0"/>
<proteinExistence type="predicted"/>
<accession>A0A7Y9K1Q0</accession>